<evidence type="ECO:0000313" key="1">
    <source>
        <dbReference type="EMBL" id="AMB58932.1"/>
    </source>
</evidence>
<organism evidence="1 2">
    <name type="scientific">Microterricola viridarii</name>
    <dbReference type="NCBI Taxonomy" id="412690"/>
    <lineage>
        <taxon>Bacteria</taxon>
        <taxon>Bacillati</taxon>
        <taxon>Actinomycetota</taxon>
        <taxon>Actinomycetes</taxon>
        <taxon>Micrococcales</taxon>
        <taxon>Microbacteriaceae</taxon>
        <taxon>Microterricola</taxon>
    </lineage>
</organism>
<protein>
    <recommendedName>
        <fullName evidence="3">YdhG-like domain-containing protein</fullName>
    </recommendedName>
</protein>
<dbReference type="KEGG" id="mvd:AWU67_08715"/>
<gene>
    <name evidence="1" type="ORF">AWU67_08715</name>
</gene>
<dbReference type="OrthoDB" id="5951444at2"/>
<reference evidence="1 2" key="1">
    <citation type="journal article" date="2016" name="J. Biotechnol.">
        <title>First complete genome sequence of a species in the genus Microterricola, an extremophilic cold active enzyme producing bacterial strain ERGS5:02 isolated from Sikkim Himalaya.</title>
        <authorList>
            <person name="Himanshu"/>
            <person name="Swarnkar M.K."/>
            <person name="Singh D."/>
            <person name="Kumar R."/>
        </authorList>
    </citation>
    <scope>NUCLEOTIDE SEQUENCE [LARGE SCALE GENOMIC DNA]</scope>
    <source>
        <strain evidence="1 2">ERGS5:02</strain>
    </source>
</reference>
<dbReference type="RefSeq" id="WP_067227960.1">
    <property type="nucleotide sequence ID" value="NZ_CP014145.1"/>
</dbReference>
<dbReference type="EMBL" id="CP014145">
    <property type="protein sequence ID" value="AMB58932.1"/>
    <property type="molecule type" value="Genomic_DNA"/>
</dbReference>
<sequence length="138" mass="14966">MSANADAVTVPTAASVDEFLDRAEPAGRREDAYLLKAILDRITGVPAVMWGPSIVGYGSYHYHYASGRQGDAPLLGFSPRKASMSLYGLQYEGSADLLDRLGPHKRGAGCVWVGRFSGLDLTVLTELYTEAWRRAQTA</sequence>
<keyword evidence="2" id="KW-1185">Reference proteome</keyword>
<evidence type="ECO:0008006" key="3">
    <source>
        <dbReference type="Google" id="ProtNLM"/>
    </source>
</evidence>
<dbReference type="Proteomes" id="UP000058305">
    <property type="component" value="Chromosome"/>
</dbReference>
<reference evidence="2" key="2">
    <citation type="submission" date="2016-01" db="EMBL/GenBank/DDBJ databases">
        <title>First complete genome sequence of a species in the genus Microterricola, an extremophilic cold active enzyme producing strain ERGS5:02 isolated from Sikkim Himalaya.</title>
        <authorList>
            <person name="Kumar R."/>
            <person name="Singh D."/>
            <person name="Swarnkar M.K."/>
        </authorList>
    </citation>
    <scope>NUCLEOTIDE SEQUENCE [LARGE SCALE GENOMIC DNA]</scope>
    <source>
        <strain evidence="2">ERGS5:02</strain>
    </source>
</reference>
<name>A0A0X8E3M0_9MICO</name>
<accession>A0A0X8E3M0</accession>
<dbReference type="AlphaFoldDB" id="A0A0X8E3M0"/>
<evidence type="ECO:0000313" key="2">
    <source>
        <dbReference type="Proteomes" id="UP000058305"/>
    </source>
</evidence>
<proteinExistence type="predicted"/>